<name>A0A9W4NH00_9EURO</name>
<dbReference type="GO" id="GO:0000339">
    <property type="term" value="F:RNA cap binding"/>
    <property type="evidence" value="ECO:0007669"/>
    <property type="project" value="InterPro"/>
</dbReference>
<evidence type="ECO:0000256" key="1">
    <source>
        <dbReference type="SAM" id="MobiDB-lite"/>
    </source>
</evidence>
<feature type="region of interest" description="Disordered" evidence="1">
    <location>
        <begin position="846"/>
        <end position="871"/>
    </location>
</feature>
<dbReference type="PANTHER" id="PTHR12412">
    <property type="entry name" value="CAP BINDING PROTEIN"/>
    <property type="match status" value="1"/>
</dbReference>
<dbReference type="Gene3D" id="1.25.40.180">
    <property type="match status" value="3"/>
</dbReference>
<dbReference type="FunFam" id="1.25.40.180:FF:000035">
    <property type="entry name" value="snRNA cap binding complex subunit (Gcr3)"/>
    <property type="match status" value="1"/>
</dbReference>
<dbReference type="AlphaFoldDB" id="A0A9W4NH00"/>
<dbReference type="PANTHER" id="PTHR12412:SF2">
    <property type="entry name" value="NUCLEAR CAP-BINDING PROTEIN SUBUNIT 1"/>
    <property type="match status" value="1"/>
</dbReference>
<dbReference type="InterPro" id="IPR027159">
    <property type="entry name" value="CBP80"/>
</dbReference>
<accession>A0A9W4NH00</accession>
<feature type="region of interest" description="Disordered" evidence="1">
    <location>
        <begin position="50"/>
        <end position="77"/>
    </location>
</feature>
<dbReference type="GO" id="GO:0000184">
    <property type="term" value="P:nuclear-transcribed mRNA catabolic process, nonsense-mediated decay"/>
    <property type="evidence" value="ECO:0007669"/>
    <property type="project" value="TreeGrafter"/>
</dbReference>
<evidence type="ECO:0008006" key="6">
    <source>
        <dbReference type="Google" id="ProtNLM"/>
    </source>
</evidence>
<dbReference type="GO" id="GO:0005634">
    <property type="term" value="C:nucleus"/>
    <property type="evidence" value="ECO:0007669"/>
    <property type="project" value="TreeGrafter"/>
</dbReference>
<dbReference type="InterPro" id="IPR015172">
    <property type="entry name" value="MIF4G-like_typ-1"/>
</dbReference>
<dbReference type="GO" id="GO:0006406">
    <property type="term" value="P:mRNA export from nucleus"/>
    <property type="evidence" value="ECO:0007669"/>
    <property type="project" value="InterPro"/>
</dbReference>
<protein>
    <recommendedName>
        <fullName evidence="6">Cap binding protein</fullName>
    </recommendedName>
</protein>
<dbReference type="OrthoDB" id="10252707at2759"/>
<feature type="domain" description="MIF4G-like type 1" evidence="2">
    <location>
        <begin position="376"/>
        <end position="566"/>
    </location>
</feature>
<dbReference type="FunFam" id="1.25.40.180:FF:000045">
    <property type="entry name" value="snRNA cap binding complex subunit (Gcr3), putative"/>
    <property type="match status" value="1"/>
</dbReference>
<keyword evidence="5" id="KW-1185">Reference proteome</keyword>
<feature type="domain" description="MIF4G-like type 2" evidence="3">
    <location>
        <begin position="583"/>
        <end position="835"/>
    </location>
</feature>
<dbReference type="Pfam" id="PF09088">
    <property type="entry name" value="MIF4G_like"/>
    <property type="match status" value="1"/>
</dbReference>
<sequence>MDFDPKWPRTGKSTSPPSNIYLELPRKPFLELPPHYILFILFSTMADYDRRNQSRGDRGDRGDRGGRKRRYRDDDDFDRRPQRRRYEEPLFAVVRRQLLTIAESAARRVEDDIQGIAKSVTDNYDDEEIRRDFVNISLDLVHEQPMKIPFIAGTVLVAHSLKPELGSEIITKAAGALQKYIDTGAWREVKLLIRFLGILQPLFEGDGIFPLLEELFARAVDLQTASSEDLLGLELVKIIQFTLPYVMLSPASGFEAQANGLLEKTDIIATTPHALVDLVNTFCPEETQSAAGQSVISLMQSQLQKEASNGWELKCLPRPWKDLRDPETDEFKSFDSVTKVAFPEITVPNPVPNGPRPLFPEVYLSVYADQEVDTVPATDDISSSLIRDALVDTINLLDFNRVATAKFLIDIDCYFTPYTFVKRATPFDRMRDLAGEVQPWKPEDVAVDAVFSQLFQLPTAEHKLVYYHSVLTECCKIAPAAIAPSLGRAIRFLYNNIDTMDLELSQRFLDWFAHHLSNFGFTWKWSEWTEDLDLTAIHPKIAFINGALDKEIRLSFAQRIKGTLPEPYPKLITSGKEKDTPEFKYASDMAPYAKEGQELMQLIRKKATDEEIEPVISAIEEQAKSQGVEDPKIPSTDAFVTSICFVGSKSLSHVLSCIDRSKDRLLAIGAESKHARTQIITSVMDYWVDQPGIAINIIDKLLNYTILSPLSVLEWALVESVAAGTILSKPHVFEMISATVGKVTNRMRQIVAARTQPGLYEPQLTAIDETLSREREDMQTLFKYIEDSIVSIAAGSNDEQMERGDGTGDLPEDAIIRQWGRRWLRVFRRKVAVEEAFISDALTNATPLGTEAPAGATDGDLDIADADADVQ</sequence>
<dbReference type="GO" id="GO:0003729">
    <property type="term" value="F:mRNA binding"/>
    <property type="evidence" value="ECO:0007669"/>
    <property type="project" value="TreeGrafter"/>
</dbReference>
<dbReference type="FunFam" id="1.25.40.180:FF:000079">
    <property type="entry name" value="Related to cap binding protein 80 (Cbp80)"/>
    <property type="match status" value="1"/>
</dbReference>
<dbReference type="InterPro" id="IPR016024">
    <property type="entry name" value="ARM-type_fold"/>
</dbReference>
<dbReference type="SUPFAM" id="SSF48371">
    <property type="entry name" value="ARM repeat"/>
    <property type="match status" value="3"/>
</dbReference>
<gene>
    <name evidence="4" type="ORF">PSALAMII_LOCUS4220</name>
</gene>
<evidence type="ECO:0000259" key="2">
    <source>
        <dbReference type="Pfam" id="PF09088"/>
    </source>
</evidence>
<evidence type="ECO:0000313" key="4">
    <source>
        <dbReference type="EMBL" id="CAG8365743.1"/>
    </source>
</evidence>
<comment type="caution">
    <text evidence="4">The sequence shown here is derived from an EMBL/GenBank/DDBJ whole genome shotgun (WGS) entry which is preliminary data.</text>
</comment>
<feature type="compositionally biased region" description="Acidic residues" evidence="1">
    <location>
        <begin position="859"/>
        <end position="871"/>
    </location>
</feature>
<dbReference type="EMBL" id="CAJVPG010000166">
    <property type="protein sequence ID" value="CAG8365743.1"/>
    <property type="molecule type" value="Genomic_DNA"/>
</dbReference>
<reference evidence="4" key="1">
    <citation type="submission" date="2021-07" db="EMBL/GenBank/DDBJ databases">
        <authorList>
            <person name="Branca A.L. A."/>
        </authorList>
    </citation>
    <scope>NUCLEOTIDE SEQUENCE</scope>
</reference>
<dbReference type="Pfam" id="PF09090">
    <property type="entry name" value="MIF4G_like_2"/>
    <property type="match status" value="1"/>
</dbReference>
<evidence type="ECO:0000313" key="5">
    <source>
        <dbReference type="Proteomes" id="UP001152649"/>
    </source>
</evidence>
<dbReference type="InterPro" id="IPR015174">
    <property type="entry name" value="MIF4G-like_typ-2"/>
</dbReference>
<dbReference type="GO" id="GO:0005846">
    <property type="term" value="C:nuclear cap binding complex"/>
    <property type="evidence" value="ECO:0007669"/>
    <property type="project" value="InterPro"/>
</dbReference>
<organism evidence="4 5">
    <name type="scientific">Penicillium salamii</name>
    <dbReference type="NCBI Taxonomy" id="1612424"/>
    <lineage>
        <taxon>Eukaryota</taxon>
        <taxon>Fungi</taxon>
        <taxon>Dikarya</taxon>
        <taxon>Ascomycota</taxon>
        <taxon>Pezizomycotina</taxon>
        <taxon>Eurotiomycetes</taxon>
        <taxon>Eurotiomycetidae</taxon>
        <taxon>Eurotiales</taxon>
        <taxon>Aspergillaceae</taxon>
        <taxon>Penicillium</taxon>
    </lineage>
</organism>
<proteinExistence type="predicted"/>
<dbReference type="Proteomes" id="UP001152649">
    <property type="component" value="Unassembled WGS sequence"/>
</dbReference>
<evidence type="ECO:0000259" key="3">
    <source>
        <dbReference type="Pfam" id="PF09090"/>
    </source>
</evidence>